<dbReference type="PANTHER" id="PTHR43265">
    <property type="entry name" value="ESTERASE ESTD"/>
    <property type="match status" value="1"/>
</dbReference>
<feature type="domain" description="Serine aminopeptidase S33" evidence="1">
    <location>
        <begin position="59"/>
        <end position="215"/>
    </location>
</feature>
<name>A0A6J6AWS2_9ZZZZ</name>
<evidence type="ECO:0000259" key="1">
    <source>
        <dbReference type="Pfam" id="PF12146"/>
    </source>
</evidence>
<evidence type="ECO:0000313" key="2">
    <source>
        <dbReference type="EMBL" id="CAB4530513.1"/>
    </source>
</evidence>
<accession>A0A6J6AWS2</accession>
<dbReference type="EMBL" id="CAEZSF010000012">
    <property type="protein sequence ID" value="CAB4530513.1"/>
    <property type="molecule type" value="Genomic_DNA"/>
</dbReference>
<sequence>MIGPDQEISFDSGGVCIHGSLRLPDSHDANVPGVLIIAGSGPVDRNGSVGVPGTPTEIHMDLYRWIAEQLADQGIASIRYDKITSGATGIGSYSEDPAQLVAQSFETVFVEPARNALALLAEQPGVDAQKLLVLGHSEGGLIAMLLASYSATADSVGAPAPAGLILAEPSYARLLDVVSRQLAEQIELASISSADQIALITWADAGIAEIRQSSELGEQSTLTAPLPEAKEEALQWQETVQSIVFGRMRNELIRSEDSLIPVDLAAELNLPVLITAGTKDFNTPALPGGLPGSGVSALAAAIPDGLGTYVELLNITHILRDIGDGDPMQLSLPQQIEHPYSTQFAEALREFLAPWANE</sequence>
<dbReference type="PANTHER" id="PTHR43265:SF1">
    <property type="entry name" value="ESTERASE ESTD"/>
    <property type="match status" value="1"/>
</dbReference>
<dbReference type="Gene3D" id="3.40.50.1820">
    <property type="entry name" value="alpha/beta hydrolase"/>
    <property type="match status" value="1"/>
</dbReference>
<protein>
    <submittedName>
        <fullName evidence="2">Unannotated protein</fullName>
    </submittedName>
</protein>
<proteinExistence type="predicted"/>
<reference evidence="2" key="1">
    <citation type="submission" date="2020-05" db="EMBL/GenBank/DDBJ databases">
        <authorList>
            <person name="Chiriac C."/>
            <person name="Salcher M."/>
            <person name="Ghai R."/>
            <person name="Kavagutti S V."/>
        </authorList>
    </citation>
    <scope>NUCLEOTIDE SEQUENCE</scope>
</reference>
<dbReference type="GO" id="GO:0052689">
    <property type="term" value="F:carboxylic ester hydrolase activity"/>
    <property type="evidence" value="ECO:0007669"/>
    <property type="project" value="TreeGrafter"/>
</dbReference>
<dbReference type="SUPFAM" id="SSF53474">
    <property type="entry name" value="alpha/beta-Hydrolases"/>
    <property type="match status" value="1"/>
</dbReference>
<dbReference type="AlphaFoldDB" id="A0A6J6AWS2"/>
<dbReference type="InterPro" id="IPR022742">
    <property type="entry name" value="Hydrolase_4"/>
</dbReference>
<dbReference type="InterPro" id="IPR053145">
    <property type="entry name" value="AB_hydrolase_Est10"/>
</dbReference>
<dbReference type="Pfam" id="PF12146">
    <property type="entry name" value="Hydrolase_4"/>
    <property type="match status" value="1"/>
</dbReference>
<dbReference type="InterPro" id="IPR029058">
    <property type="entry name" value="AB_hydrolase_fold"/>
</dbReference>
<organism evidence="2">
    <name type="scientific">freshwater metagenome</name>
    <dbReference type="NCBI Taxonomy" id="449393"/>
    <lineage>
        <taxon>unclassified sequences</taxon>
        <taxon>metagenomes</taxon>
        <taxon>ecological metagenomes</taxon>
    </lineage>
</organism>
<gene>
    <name evidence="2" type="ORF">UFOPK1358_00260</name>
</gene>